<protein>
    <submittedName>
        <fullName evidence="3">Uncharacterized protein</fullName>
    </submittedName>
</protein>
<comment type="caution">
    <text evidence="3">The sequence shown here is derived from an EMBL/GenBank/DDBJ whole genome shotgun (WGS) entry which is preliminary data.</text>
</comment>
<dbReference type="OrthoDB" id="10048602at2759"/>
<evidence type="ECO:0000313" key="5">
    <source>
        <dbReference type="EMBL" id="CAF3676727.1"/>
    </source>
</evidence>
<feature type="region of interest" description="Disordered" evidence="1">
    <location>
        <begin position="242"/>
        <end position="283"/>
    </location>
</feature>
<dbReference type="EMBL" id="CAJNOQ010001406">
    <property type="protein sequence ID" value="CAF0892791.1"/>
    <property type="molecule type" value="Genomic_DNA"/>
</dbReference>
<feature type="compositionally biased region" description="Acidic residues" evidence="1">
    <location>
        <begin position="747"/>
        <end position="757"/>
    </location>
</feature>
<feature type="compositionally biased region" description="Polar residues" evidence="1">
    <location>
        <begin position="720"/>
        <end position="745"/>
    </location>
</feature>
<dbReference type="AlphaFoldDB" id="A0A813Z3I6"/>
<organism evidence="3 6">
    <name type="scientific">Didymodactylos carnosus</name>
    <dbReference type="NCBI Taxonomy" id="1234261"/>
    <lineage>
        <taxon>Eukaryota</taxon>
        <taxon>Metazoa</taxon>
        <taxon>Spiralia</taxon>
        <taxon>Gnathifera</taxon>
        <taxon>Rotifera</taxon>
        <taxon>Eurotatoria</taxon>
        <taxon>Bdelloidea</taxon>
        <taxon>Philodinida</taxon>
        <taxon>Philodinidae</taxon>
        <taxon>Didymodactylos</taxon>
    </lineage>
</organism>
<feature type="compositionally biased region" description="Basic residues" evidence="1">
    <location>
        <begin position="692"/>
        <end position="702"/>
    </location>
</feature>
<dbReference type="Proteomes" id="UP000677228">
    <property type="component" value="Unassembled WGS sequence"/>
</dbReference>
<dbReference type="Proteomes" id="UP000681722">
    <property type="component" value="Unassembled WGS sequence"/>
</dbReference>
<evidence type="ECO:0000313" key="4">
    <source>
        <dbReference type="EMBL" id="CAF3493896.1"/>
    </source>
</evidence>
<feature type="compositionally biased region" description="Polar residues" evidence="1">
    <location>
        <begin position="671"/>
        <end position="689"/>
    </location>
</feature>
<dbReference type="EMBL" id="CAJOBA010000010">
    <property type="protein sequence ID" value="CAF3493896.1"/>
    <property type="molecule type" value="Genomic_DNA"/>
</dbReference>
<dbReference type="EMBL" id="CAJOBC010001406">
    <property type="protein sequence ID" value="CAF3676727.1"/>
    <property type="molecule type" value="Genomic_DNA"/>
</dbReference>
<keyword evidence="6" id="KW-1185">Reference proteome</keyword>
<gene>
    <name evidence="3" type="ORF">GPM918_LOCUS8212</name>
    <name evidence="2" type="ORF">OVA965_LOCUS126</name>
    <name evidence="5" type="ORF">SRO942_LOCUS8212</name>
    <name evidence="4" type="ORF">TMI583_LOCUS126</name>
</gene>
<evidence type="ECO:0000256" key="1">
    <source>
        <dbReference type="SAM" id="MobiDB-lite"/>
    </source>
</evidence>
<dbReference type="Proteomes" id="UP000682733">
    <property type="component" value="Unassembled WGS sequence"/>
</dbReference>
<feature type="compositionally biased region" description="Basic and acidic residues" evidence="1">
    <location>
        <begin position="154"/>
        <end position="166"/>
    </location>
</feature>
<proteinExistence type="predicted"/>
<feature type="region of interest" description="Disordered" evidence="1">
    <location>
        <begin position="645"/>
        <end position="775"/>
    </location>
</feature>
<feature type="compositionally biased region" description="Basic and acidic residues" evidence="1">
    <location>
        <begin position="172"/>
        <end position="192"/>
    </location>
</feature>
<dbReference type="Proteomes" id="UP000663829">
    <property type="component" value="Unassembled WGS sequence"/>
</dbReference>
<evidence type="ECO:0000313" key="3">
    <source>
        <dbReference type="EMBL" id="CAF0892791.1"/>
    </source>
</evidence>
<name>A0A813Z3I6_9BILA</name>
<feature type="compositionally biased region" description="Basic and acidic residues" evidence="1">
    <location>
        <begin position="242"/>
        <end position="270"/>
    </location>
</feature>
<sequence>MSNAVTDGLNLSDQSFGNIKPLQPSLLKKCRERYLNAYSKVTNENKKRTNRCIKKLYEIDLIDGKIWQCIQNLQLPPIINNDENHLSSYFTKIDHKIHQCVNKCNDKIATTLNQFSKSQRKLKRLKPKVIIGEIYSRTTNERYNEEVKEIKRKATDEKQRQDEALRKQQQLEVEKKRQHEEAERENEQKLKYQREEEMRRKIEEQQILEEQRKKEEFEREQHLQREQELKLQKEKEEAMRQKIEQRIEQRRRHQDQLKKRQQENEQRALERQQQFEQRKAAFEQQQREIEEKLKQEKEEEQEKERQQRAIEMSKQLKPEIKQCHHSIHSSLPLVETTNHMQESNQVPISPLNCSHMKQQISARQIQQSFNSEPLPFDPLSIVVPVDNDLPDDVMIPILRENDYRSDLPVDLINDKFDKQDGPIEIIPVEETPKTVVSSDQQIFKYDMFPVEEEQRQEFSLPVLPQTDVIITPTQPQTQTISPSPVNIVRKSPPSDDRLFDINDTIVHQQKMVNKTFGNITNMTNISFNIDDPLLLCSSPIVIRKKRKLHPPIPPLPPLFNHKRQHEQPMINTQRFFDKILVNNKKQTRVNISKVPIVVANIPQSQQQQSGIIDTYEFVEENKKSICPSEMRLLHDDPLIARLAASKSKGHSSHHHRHHHHHRTTTKIKTSQTPLPSLFSLSPTTQGPSVHSTKNHSTKKSKNKRDEKRKIKSKKKKNVLSIGNITLPPTSPLDQRSTKINLSISSDGIDEEDDEDEYLPPTKSKSRTRTKPKKKK</sequence>
<feature type="compositionally biased region" description="Basic residues" evidence="1">
    <location>
        <begin position="647"/>
        <end position="665"/>
    </location>
</feature>
<accession>A0A813Z3I6</accession>
<evidence type="ECO:0000313" key="6">
    <source>
        <dbReference type="Proteomes" id="UP000663829"/>
    </source>
</evidence>
<feature type="compositionally biased region" description="Basic residues" evidence="1">
    <location>
        <begin position="763"/>
        <end position="775"/>
    </location>
</feature>
<dbReference type="EMBL" id="CAJNOK010000010">
    <property type="protein sequence ID" value="CAF0722145.1"/>
    <property type="molecule type" value="Genomic_DNA"/>
</dbReference>
<feature type="region of interest" description="Disordered" evidence="1">
    <location>
        <begin position="154"/>
        <end position="192"/>
    </location>
</feature>
<evidence type="ECO:0000313" key="2">
    <source>
        <dbReference type="EMBL" id="CAF0722145.1"/>
    </source>
</evidence>
<reference evidence="3" key="1">
    <citation type="submission" date="2021-02" db="EMBL/GenBank/DDBJ databases">
        <authorList>
            <person name="Nowell W R."/>
        </authorList>
    </citation>
    <scope>NUCLEOTIDE SEQUENCE</scope>
</reference>